<proteinExistence type="predicted"/>
<feature type="transmembrane region" description="Helical" evidence="5">
    <location>
        <begin position="12"/>
        <end position="36"/>
    </location>
</feature>
<feature type="transmembrane region" description="Helical" evidence="5">
    <location>
        <begin position="48"/>
        <end position="67"/>
    </location>
</feature>
<dbReference type="EMBL" id="JAFNAA010000031">
    <property type="protein sequence ID" value="MBO1109779.1"/>
    <property type="molecule type" value="Genomic_DNA"/>
</dbReference>
<evidence type="ECO:0000256" key="4">
    <source>
        <dbReference type="ARBA" id="ARBA00023136"/>
    </source>
</evidence>
<dbReference type="RefSeq" id="WP_071596476.1">
    <property type="nucleotide sequence ID" value="NZ_CP050969.1"/>
</dbReference>
<name>A0A8I2B3A4_PLESH</name>
<evidence type="ECO:0000313" key="7">
    <source>
        <dbReference type="Proteomes" id="UP000664658"/>
    </source>
</evidence>
<keyword evidence="4 5" id="KW-0472">Membrane</keyword>
<protein>
    <submittedName>
        <fullName evidence="6">DUF1656 domain-containing protein</fullName>
    </submittedName>
</protein>
<evidence type="ECO:0000256" key="1">
    <source>
        <dbReference type="ARBA" id="ARBA00022475"/>
    </source>
</evidence>
<organism evidence="6 7">
    <name type="scientific">Plesiomonas shigelloides</name>
    <name type="common">Aeromonas shigelloides</name>
    <dbReference type="NCBI Taxonomy" id="703"/>
    <lineage>
        <taxon>Bacteria</taxon>
        <taxon>Pseudomonadati</taxon>
        <taxon>Pseudomonadota</taxon>
        <taxon>Gammaproteobacteria</taxon>
        <taxon>Enterobacterales</taxon>
        <taxon>Enterobacteriaceae</taxon>
        <taxon>Plesiomonas</taxon>
    </lineage>
</organism>
<evidence type="ECO:0000256" key="5">
    <source>
        <dbReference type="SAM" id="Phobius"/>
    </source>
</evidence>
<comment type="caution">
    <text evidence="6">The sequence shown here is derived from an EMBL/GenBank/DDBJ whole genome shotgun (WGS) entry which is preliminary data.</text>
</comment>
<keyword evidence="3 5" id="KW-1133">Transmembrane helix</keyword>
<accession>A0A8I2B3A4</accession>
<evidence type="ECO:0000256" key="3">
    <source>
        <dbReference type="ARBA" id="ARBA00022989"/>
    </source>
</evidence>
<keyword evidence="1" id="KW-1003">Cell membrane</keyword>
<reference evidence="6" key="1">
    <citation type="submission" date="2021-03" db="EMBL/GenBank/DDBJ databases">
        <title>Plesiomonas shigelloides zfcc0051, isolated from zebrafish feces.</title>
        <authorList>
            <person name="Vanderhoek Z."/>
            <person name="Gaulke C."/>
        </authorList>
    </citation>
    <scope>NUCLEOTIDE SEQUENCE</scope>
    <source>
        <strain evidence="6">Zfcc0051</strain>
    </source>
</reference>
<keyword evidence="2 5" id="KW-0812">Transmembrane</keyword>
<sequence>MSLFNDVIVLNMFIPKLVVLGVLCFFITQISIRVAAKYKLLDYFWHPRLIIWLYAAAVYSILTVVTLSF</sequence>
<gene>
    <name evidence="6" type="ORF">J2R62_16505</name>
</gene>
<dbReference type="Pfam" id="PF07869">
    <property type="entry name" value="DUF1656"/>
    <property type="match status" value="1"/>
</dbReference>
<evidence type="ECO:0000313" key="6">
    <source>
        <dbReference type="EMBL" id="MBO1109779.1"/>
    </source>
</evidence>
<dbReference type="Proteomes" id="UP000664658">
    <property type="component" value="Unassembled WGS sequence"/>
</dbReference>
<evidence type="ECO:0000256" key="2">
    <source>
        <dbReference type="ARBA" id="ARBA00022692"/>
    </source>
</evidence>
<dbReference type="AlphaFoldDB" id="A0A8I2B3A4"/>
<dbReference type="InterPro" id="IPR012451">
    <property type="entry name" value="DUF1656"/>
</dbReference>